<sequence length="213" mass="24265">MLTETIISWRRHEELEEKSIRVDEESGAPFRVGNDSTFSALDEDDLQTVVIENKLGCDIYLKKAEQNSETVELLPHEQSASTWMPPPRFSDRLNVAGESRESRRYVAVQIFESRYFIGVSRLDLRLGYLWGACQLESFPDDTRAVTFLAGSSLRVCCLVLPQWPEILKHMWSPVLPEGSPQRKILQNLEAVLDILQRHDLGNDMAPPHKGATK</sequence>
<keyword evidence="2" id="KW-1185">Reference proteome</keyword>
<gene>
    <name evidence="1" type="ORF">GIB67_011310</name>
</gene>
<comment type="caution">
    <text evidence="1">The sequence shown here is derived from an EMBL/GenBank/DDBJ whole genome shotgun (WGS) entry which is preliminary data.</text>
</comment>
<dbReference type="OrthoDB" id="428159at2759"/>
<proteinExistence type="predicted"/>
<dbReference type="EMBL" id="JACGCM010001329">
    <property type="protein sequence ID" value="KAF6156509.1"/>
    <property type="molecule type" value="Genomic_DNA"/>
</dbReference>
<protein>
    <submittedName>
        <fullName evidence="1">Uncharacterized protein</fullName>
    </submittedName>
</protein>
<reference evidence="1 2" key="1">
    <citation type="journal article" date="2020" name="IScience">
        <title>Genome Sequencing of the Endangered Kingdonia uniflora (Circaeasteraceae, Ranunculales) Reveals Potential Mechanisms of Evolutionary Specialization.</title>
        <authorList>
            <person name="Sun Y."/>
            <person name="Deng T."/>
            <person name="Zhang A."/>
            <person name="Moore M.J."/>
            <person name="Landis J.B."/>
            <person name="Lin N."/>
            <person name="Zhang H."/>
            <person name="Zhang X."/>
            <person name="Huang J."/>
            <person name="Zhang X."/>
            <person name="Sun H."/>
            <person name="Wang H."/>
        </authorList>
    </citation>
    <scope>NUCLEOTIDE SEQUENCE [LARGE SCALE GENOMIC DNA]</scope>
    <source>
        <strain evidence="1">TB1705</strain>
        <tissue evidence="1">Leaf</tissue>
    </source>
</reference>
<evidence type="ECO:0000313" key="2">
    <source>
        <dbReference type="Proteomes" id="UP000541444"/>
    </source>
</evidence>
<dbReference type="Proteomes" id="UP000541444">
    <property type="component" value="Unassembled WGS sequence"/>
</dbReference>
<dbReference type="AlphaFoldDB" id="A0A7J7MNJ6"/>
<accession>A0A7J7MNJ6</accession>
<name>A0A7J7MNJ6_9MAGN</name>
<evidence type="ECO:0000313" key="1">
    <source>
        <dbReference type="EMBL" id="KAF6156509.1"/>
    </source>
</evidence>
<organism evidence="1 2">
    <name type="scientific">Kingdonia uniflora</name>
    <dbReference type="NCBI Taxonomy" id="39325"/>
    <lineage>
        <taxon>Eukaryota</taxon>
        <taxon>Viridiplantae</taxon>
        <taxon>Streptophyta</taxon>
        <taxon>Embryophyta</taxon>
        <taxon>Tracheophyta</taxon>
        <taxon>Spermatophyta</taxon>
        <taxon>Magnoliopsida</taxon>
        <taxon>Ranunculales</taxon>
        <taxon>Circaeasteraceae</taxon>
        <taxon>Kingdonia</taxon>
    </lineage>
</organism>